<organism evidence="1 2">
    <name type="scientific">Orchesella dallaii</name>
    <dbReference type="NCBI Taxonomy" id="48710"/>
    <lineage>
        <taxon>Eukaryota</taxon>
        <taxon>Metazoa</taxon>
        <taxon>Ecdysozoa</taxon>
        <taxon>Arthropoda</taxon>
        <taxon>Hexapoda</taxon>
        <taxon>Collembola</taxon>
        <taxon>Entomobryomorpha</taxon>
        <taxon>Entomobryoidea</taxon>
        <taxon>Orchesellidae</taxon>
        <taxon>Orchesellinae</taxon>
        <taxon>Orchesella</taxon>
    </lineage>
</organism>
<dbReference type="EMBL" id="CAXLJM020000085">
    <property type="protein sequence ID" value="CAL8130753.1"/>
    <property type="molecule type" value="Genomic_DNA"/>
</dbReference>
<name>A0ABP1RMA3_9HEXA</name>
<evidence type="ECO:0000313" key="1">
    <source>
        <dbReference type="EMBL" id="CAL8130753.1"/>
    </source>
</evidence>
<reference evidence="1 2" key="1">
    <citation type="submission" date="2024-08" db="EMBL/GenBank/DDBJ databases">
        <authorList>
            <person name="Cucini C."/>
            <person name="Frati F."/>
        </authorList>
    </citation>
    <scope>NUCLEOTIDE SEQUENCE [LARGE SCALE GENOMIC DNA]</scope>
</reference>
<comment type="caution">
    <text evidence="1">The sequence shown here is derived from an EMBL/GenBank/DDBJ whole genome shotgun (WGS) entry which is preliminary data.</text>
</comment>
<keyword evidence="2" id="KW-1185">Reference proteome</keyword>
<dbReference type="Proteomes" id="UP001642540">
    <property type="component" value="Unassembled WGS sequence"/>
</dbReference>
<protein>
    <submittedName>
        <fullName evidence="1">Uncharacterized protein</fullName>
    </submittedName>
</protein>
<proteinExistence type="predicted"/>
<gene>
    <name evidence="1" type="ORF">ODALV1_LOCUS23867</name>
</gene>
<sequence length="130" mass="14499">MQKDNLRSYHFPKVHPGKPIAFRIPGTPDIGTLFEALSSSGQRKRPLEITVVCFVLFVPLMHKLVDDLSSQLPATQRRTPFAIVSDKYTAQRSTKQIVGIVALMNGKVQDFAVDNAEVKNVREIVLAELP</sequence>
<accession>A0ABP1RMA3</accession>
<evidence type="ECO:0000313" key="2">
    <source>
        <dbReference type="Proteomes" id="UP001642540"/>
    </source>
</evidence>